<keyword evidence="3" id="KW-1185">Reference proteome</keyword>
<comment type="caution">
    <text evidence="2">The sequence shown here is derived from an EMBL/GenBank/DDBJ whole genome shotgun (WGS) entry which is preliminary data.</text>
</comment>
<dbReference type="RefSeq" id="WP_204477127.1">
    <property type="nucleotide sequence ID" value="NZ_JACJJW010000054.1"/>
</dbReference>
<evidence type="ECO:0000259" key="1">
    <source>
        <dbReference type="Pfam" id="PF10137"/>
    </source>
</evidence>
<dbReference type="Pfam" id="PF10137">
    <property type="entry name" value="CAP12-PCTIR_TIR"/>
    <property type="match status" value="1"/>
</dbReference>
<dbReference type="InterPro" id="IPR019302">
    <property type="entry name" value="CAP12/PCTIR_TIR_dom"/>
</dbReference>
<dbReference type="Proteomes" id="UP000703295">
    <property type="component" value="Unassembled WGS sequence"/>
</dbReference>
<proteinExistence type="predicted"/>
<protein>
    <submittedName>
        <fullName evidence="2">Nucleotide-binding protein</fullName>
    </submittedName>
</protein>
<accession>A0ABS2EYP5</accession>
<feature type="domain" description="CD-NTase-associated protein 12/Pycsar effector protein TIR" evidence="1">
    <location>
        <begin position="5"/>
        <end position="123"/>
    </location>
</feature>
<name>A0ABS2EYP5_9BACE</name>
<evidence type="ECO:0000313" key="2">
    <source>
        <dbReference type="EMBL" id="MBM6759711.1"/>
    </source>
</evidence>
<dbReference type="EMBL" id="JACJJW010000054">
    <property type="protein sequence ID" value="MBM6759711.1"/>
    <property type="molecule type" value="Genomic_DNA"/>
</dbReference>
<reference evidence="2 3" key="1">
    <citation type="journal article" date="2021" name="Sci. Rep.">
        <title>The distribution of antibiotic resistance genes in chicken gut microbiota commensals.</title>
        <authorList>
            <person name="Juricova H."/>
            <person name="Matiasovicova J."/>
            <person name="Kubasova T."/>
            <person name="Cejkova D."/>
            <person name="Rychlik I."/>
        </authorList>
    </citation>
    <scope>NUCLEOTIDE SEQUENCE [LARGE SCALE GENOMIC DNA]</scope>
    <source>
        <strain evidence="2 3">An801</strain>
    </source>
</reference>
<organism evidence="2 3">
    <name type="scientific">Bacteroides mediterraneensis</name>
    <dbReference type="NCBI Taxonomy" id="1841856"/>
    <lineage>
        <taxon>Bacteria</taxon>
        <taxon>Pseudomonadati</taxon>
        <taxon>Bacteroidota</taxon>
        <taxon>Bacteroidia</taxon>
        <taxon>Bacteroidales</taxon>
        <taxon>Bacteroidaceae</taxon>
        <taxon>Bacteroides</taxon>
    </lineage>
</organism>
<gene>
    <name evidence="2" type="ORF">H6A31_13660</name>
</gene>
<evidence type="ECO:0000313" key="3">
    <source>
        <dbReference type="Proteomes" id="UP000703295"/>
    </source>
</evidence>
<sequence>MSKPKLFIGSSVEGLIIARAIKAELEYDMDVTVWNQGVFKLSHTPLEDLSSVLEETDFASFIFLPEDKLEIKGEETTAIRDNVVFELGLFYGKLGRNRVSFVMPRGYDFHLPTDLTGLNAGTFEYPCSNLQASVGTYCEQIRQQIKSLSTSLPEKGYFGKNILNPNVSCIYGKASFFAIIPVQGKIIVKIESLHKKLSYGFPVQTFGRWRGDAIQSTDNYIQYFQAEGPFNDDAEMYVFDDDDLSIQIFDDNINNAPIVNHTIHISKS</sequence>